<evidence type="ECO:0000256" key="5">
    <source>
        <dbReference type="ARBA" id="ARBA00023274"/>
    </source>
</evidence>
<comment type="subunit">
    <text evidence="7">Part of the 50S ribosomal subunit.</text>
</comment>
<dbReference type="NCBIfam" id="TIGR01044">
    <property type="entry name" value="rplV_bact"/>
    <property type="match status" value="1"/>
</dbReference>
<dbReference type="AlphaFoldDB" id="A0A554JCX3"/>
<gene>
    <name evidence="9" type="ORF">CEO22_165</name>
</gene>
<evidence type="ECO:0000256" key="3">
    <source>
        <dbReference type="ARBA" id="ARBA00022884"/>
    </source>
</evidence>
<dbReference type="Proteomes" id="UP000316253">
    <property type="component" value="Unassembled WGS sequence"/>
</dbReference>
<evidence type="ECO:0000313" key="10">
    <source>
        <dbReference type="Proteomes" id="UP000316253"/>
    </source>
</evidence>
<dbReference type="GO" id="GO:0003735">
    <property type="term" value="F:structural constituent of ribosome"/>
    <property type="evidence" value="ECO:0007669"/>
    <property type="project" value="InterPro"/>
</dbReference>
<comment type="similarity">
    <text evidence="1 6">Belongs to the universal ribosomal protein uL22 family.</text>
</comment>
<evidence type="ECO:0000256" key="7">
    <source>
        <dbReference type="RuleBase" id="RU004006"/>
    </source>
</evidence>
<dbReference type="SUPFAM" id="SSF54843">
    <property type="entry name" value="Ribosomal protein L22"/>
    <property type="match status" value="1"/>
</dbReference>
<evidence type="ECO:0000256" key="1">
    <source>
        <dbReference type="ARBA" id="ARBA00009451"/>
    </source>
</evidence>
<evidence type="ECO:0000256" key="8">
    <source>
        <dbReference type="RuleBase" id="RU004008"/>
    </source>
</evidence>
<comment type="function">
    <text evidence="8">This protein binds specifically to 23S rRNA; its binding is stimulated by other ribosomal proteins, e.g., L4, L17, and L20. It is important during the early stages of 50S assembly. It makes multiple contacts with different domains of the 23S rRNA in the assembled 50S subunit and ribosome.</text>
</comment>
<reference evidence="9 10" key="1">
    <citation type="submission" date="2017-08" db="EMBL/GenBank/DDBJ databases">
        <title>Mechanisms for carbon and nitrogen cycling indicate functional differentiation within the Candidate Phyla Radiation.</title>
        <authorList>
            <person name="Danczak R.E."/>
            <person name="Johnston M.D."/>
            <person name="Kenah C."/>
            <person name="Slattery M."/>
            <person name="Wrighton K.C."/>
            <person name="Wilkins M.J."/>
        </authorList>
    </citation>
    <scope>NUCLEOTIDE SEQUENCE [LARGE SCALE GENOMIC DNA]</scope>
    <source>
        <strain evidence="9">Gr01-1014_85</strain>
    </source>
</reference>
<keyword evidence="4 6" id="KW-0689">Ribosomal protein</keyword>
<dbReference type="EMBL" id="VMFD01000011">
    <property type="protein sequence ID" value="TSC66243.1"/>
    <property type="molecule type" value="Genomic_DNA"/>
</dbReference>
<dbReference type="Gene3D" id="3.90.470.10">
    <property type="entry name" value="Ribosomal protein L22/L17"/>
    <property type="match status" value="1"/>
</dbReference>
<sequence>MLQTVQVHHRFAHHTPRKVRLLADLVRGLTTDRALIQLELKPQTAAKTLAKLLRSGLAAADQANLPANRIVKLVTVDEGPKASRFIPQSRGRASRIVKQQSHINLTIGVAEARQAKIPSKTKTKTGSK</sequence>
<evidence type="ECO:0000256" key="6">
    <source>
        <dbReference type="RuleBase" id="RU004005"/>
    </source>
</evidence>
<dbReference type="InterPro" id="IPR001063">
    <property type="entry name" value="Ribosomal_uL22"/>
</dbReference>
<accession>A0A554JCX3</accession>
<dbReference type="GO" id="GO:0019843">
    <property type="term" value="F:rRNA binding"/>
    <property type="evidence" value="ECO:0007669"/>
    <property type="project" value="UniProtKB-KW"/>
</dbReference>
<keyword evidence="5 6" id="KW-0687">Ribonucleoprotein</keyword>
<dbReference type="GO" id="GO:0022625">
    <property type="term" value="C:cytosolic large ribosomal subunit"/>
    <property type="evidence" value="ECO:0007669"/>
    <property type="project" value="TreeGrafter"/>
</dbReference>
<keyword evidence="2 7" id="KW-0699">rRNA-binding</keyword>
<evidence type="ECO:0000256" key="4">
    <source>
        <dbReference type="ARBA" id="ARBA00022980"/>
    </source>
</evidence>
<dbReference type="CDD" id="cd00336">
    <property type="entry name" value="Ribosomal_L22"/>
    <property type="match status" value="1"/>
</dbReference>
<name>A0A554JCX3_9BACT</name>
<protein>
    <recommendedName>
        <fullName evidence="8">50S ribosomal protein L22</fullName>
    </recommendedName>
</protein>
<comment type="caution">
    <text evidence="9">The sequence shown here is derived from an EMBL/GenBank/DDBJ whole genome shotgun (WGS) entry which is preliminary data.</text>
</comment>
<dbReference type="InterPro" id="IPR047867">
    <property type="entry name" value="Ribosomal_uL22_bac/org-type"/>
</dbReference>
<evidence type="ECO:0000256" key="2">
    <source>
        <dbReference type="ARBA" id="ARBA00022730"/>
    </source>
</evidence>
<dbReference type="PANTHER" id="PTHR13501">
    <property type="entry name" value="CHLOROPLAST 50S RIBOSOMAL PROTEIN L22-RELATED"/>
    <property type="match status" value="1"/>
</dbReference>
<dbReference type="InterPro" id="IPR005727">
    <property type="entry name" value="Ribosomal_uL22_bac/chlpt-type"/>
</dbReference>
<dbReference type="Pfam" id="PF00237">
    <property type="entry name" value="Ribosomal_L22"/>
    <property type="match status" value="1"/>
</dbReference>
<dbReference type="PANTHER" id="PTHR13501:SF8">
    <property type="entry name" value="LARGE RIBOSOMAL SUBUNIT PROTEIN UL22M"/>
    <property type="match status" value="1"/>
</dbReference>
<proteinExistence type="inferred from homology"/>
<keyword evidence="3 7" id="KW-0694">RNA-binding</keyword>
<dbReference type="GO" id="GO:0006412">
    <property type="term" value="P:translation"/>
    <property type="evidence" value="ECO:0007669"/>
    <property type="project" value="InterPro"/>
</dbReference>
<organism evidence="9 10">
    <name type="scientific">Candidatus Berkelbacteria bacterium Gr01-1014_85</name>
    <dbReference type="NCBI Taxonomy" id="2017150"/>
    <lineage>
        <taxon>Bacteria</taxon>
        <taxon>Candidatus Berkelbacteria</taxon>
    </lineage>
</organism>
<dbReference type="InterPro" id="IPR036394">
    <property type="entry name" value="Ribosomal_uL22_sf"/>
</dbReference>
<evidence type="ECO:0000313" key="9">
    <source>
        <dbReference type="EMBL" id="TSC66243.1"/>
    </source>
</evidence>